<accession>A0A934I4R7</accession>
<dbReference type="SMART" id="SM00471">
    <property type="entry name" value="HDc"/>
    <property type="match status" value="1"/>
</dbReference>
<dbReference type="PANTHER" id="PTHR33594:SF1">
    <property type="entry name" value="HD_PDEASE DOMAIN-CONTAINING PROTEIN"/>
    <property type="match status" value="1"/>
</dbReference>
<sequence length="227" mass="26310">MNMSFYKANEKEFRRIVLETAEFVREKLEGEGSGHDWWHVYRVWKSALYISKYENADLLTVELAALLHDIADWKFYNGDETIGPRIAVEWLIKQKVDCKRIEHIASIIKGISFKGAEVKGGMSTIEGMIVQDADRLDAIGAIGIGRTFAYGGHKGRELYNPDIKPVYHESFEQYKKSQGTTINHFYEKLLLLKDLMNTARAKELAVKRHEFMEGFLKQFYSEWNGEF</sequence>
<reference evidence="2" key="1">
    <citation type="submission" date="2020-12" db="EMBL/GenBank/DDBJ databases">
        <title>Clostridium thailandense sp. nov., a novel acetogenic bacterium isolated from peat land soil in Thailand.</title>
        <authorList>
            <person name="Chaikitkaew S."/>
            <person name="Birkeland N.K."/>
        </authorList>
    </citation>
    <scope>NUCLEOTIDE SEQUENCE</scope>
    <source>
        <strain evidence="2">DSM 17425</strain>
    </source>
</reference>
<dbReference type="InterPro" id="IPR006674">
    <property type="entry name" value="HD_domain"/>
</dbReference>
<dbReference type="InterPro" id="IPR003607">
    <property type="entry name" value="HD/PDEase_dom"/>
</dbReference>
<evidence type="ECO:0000313" key="3">
    <source>
        <dbReference type="Proteomes" id="UP000622687"/>
    </source>
</evidence>
<keyword evidence="3" id="KW-1185">Reference proteome</keyword>
<name>A0A934I4R7_9CLOT</name>
<dbReference type="EMBL" id="JAEEGB010000037">
    <property type="protein sequence ID" value="MBI6874961.1"/>
    <property type="molecule type" value="Genomic_DNA"/>
</dbReference>
<dbReference type="Gene3D" id="1.10.472.50">
    <property type="entry name" value="HD-domain/PDEase-like"/>
    <property type="match status" value="1"/>
</dbReference>
<dbReference type="PANTHER" id="PTHR33594">
    <property type="entry name" value="SUPERFAMILY HYDROLASE, PUTATIVE (AFU_ORTHOLOGUE AFUA_1G03035)-RELATED"/>
    <property type="match status" value="1"/>
</dbReference>
<proteinExistence type="predicted"/>
<dbReference type="Proteomes" id="UP000622687">
    <property type="component" value="Unassembled WGS sequence"/>
</dbReference>
<dbReference type="SUPFAM" id="SSF109604">
    <property type="entry name" value="HD-domain/PDEase-like"/>
    <property type="match status" value="1"/>
</dbReference>
<dbReference type="AlphaFoldDB" id="A0A934I4R7"/>
<protein>
    <submittedName>
        <fullName evidence="2">HD domain-containing protein</fullName>
    </submittedName>
</protein>
<dbReference type="CDD" id="cd00077">
    <property type="entry name" value="HDc"/>
    <property type="match status" value="1"/>
</dbReference>
<dbReference type="PROSITE" id="PS51831">
    <property type="entry name" value="HD"/>
    <property type="match status" value="1"/>
</dbReference>
<feature type="domain" description="HD" evidence="1">
    <location>
        <begin position="36"/>
        <end position="139"/>
    </location>
</feature>
<dbReference type="Gene3D" id="1.20.58.1910">
    <property type="match status" value="1"/>
</dbReference>
<evidence type="ECO:0000313" key="2">
    <source>
        <dbReference type="EMBL" id="MBI6874961.1"/>
    </source>
</evidence>
<organism evidence="2 3">
    <name type="scientific">Clostridium aciditolerans</name>
    <dbReference type="NCBI Taxonomy" id="339861"/>
    <lineage>
        <taxon>Bacteria</taxon>
        <taxon>Bacillati</taxon>
        <taxon>Bacillota</taxon>
        <taxon>Clostridia</taxon>
        <taxon>Eubacteriales</taxon>
        <taxon>Clostridiaceae</taxon>
        <taxon>Clostridium</taxon>
    </lineage>
</organism>
<comment type="caution">
    <text evidence="2">The sequence shown here is derived from an EMBL/GenBank/DDBJ whole genome shotgun (WGS) entry which is preliminary data.</text>
</comment>
<evidence type="ECO:0000259" key="1">
    <source>
        <dbReference type="PROSITE" id="PS51831"/>
    </source>
</evidence>
<dbReference type="Pfam" id="PF01966">
    <property type="entry name" value="HD"/>
    <property type="match status" value="1"/>
</dbReference>
<gene>
    <name evidence="2" type="ORF">I6U51_20020</name>
</gene>